<keyword evidence="1" id="KW-1133">Transmembrane helix</keyword>
<keyword evidence="3" id="KW-1185">Reference proteome</keyword>
<proteinExistence type="predicted"/>
<name>I3ZRK1_THECF</name>
<reference evidence="2 3" key="1">
    <citation type="journal article" date="2012" name="J. Bacteriol.">
        <title>Complete Genome Sequence of the Hyperthermophilic Archaeon Thermococcus sp. Strain CL1, Isolated from a Paralvinella sp. Polychaete Worm Collected from a Hydrothermal Vent.</title>
        <authorList>
            <person name="Jung J.H."/>
            <person name="Holden J.F."/>
            <person name="Seo D.H."/>
            <person name="Park K.H."/>
            <person name="Shin H."/>
            <person name="Ryu S."/>
            <person name="Lee J.H."/>
            <person name="Park C.S."/>
        </authorList>
    </citation>
    <scope>NUCLEOTIDE SEQUENCE [LARGE SCALE GENOMIC DNA]</scope>
    <source>
        <strain evidence="3">DSM 27260 / KACC 17922 / CL1</strain>
    </source>
</reference>
<evidence type="ECO:0000313" key="3">
    <source>
        <dbReference type="Proteomes" id="UP000006064"/>
    </source>
</evidence>
<dbReference type="EMBL" id="CP003651">
    <property type="protein sequence ID" value="AFL94335.1"/>
    <property type="molecule type" value="Genomic_DNA"/>
</dbReference>
<sequence length="140" mass="15564">MNTSDGGETVRKAAAFLAIMMVALVPLAGVAGAATWDYKSFIKQSVAWYYLYQDKEETFNELYNLSVQMNVSNETLQLALELYSNATTEYDQALAYGLPSDGRSLGWIVFSVHIRKAYIYVSEAVEVLEEALKELEAQAA</sequence>
<accession>I3ZRK1</accession>
<dbReference type="AlphaFoldDB" id="I3ZRK1"/>
<protein>
    <submittedName>
        <fullName evidence="2">Pyrolysin</fullName>
    </submittedName>
</protein>
<evidence type="ECO:0000313" key="2">
    <source>
        <dbReference type="EMBL" id="AFL94335.1"/>
    </source>
</evidence>
<keyword evidence="1" id="KW-0812">Transmembrane</keyword>
<evidence type="ECO:0000256" key="1">
    <source>
        <dbReference type="SAM" id="Phobius"/>
    </source>
</evidence>
<dbReference type="KEGG" id="thm:CL1_0120"/>
<dbReference type="Proteomes" id="UP000006064">
    <property type="component" value="Chromosome"/>
</dbReference>
<gene>
    <name evidence="2" type="ORF">CL1_0120</name>
</gene>
<keyword evidence="1" id="KW-0472">Membrane</keyword>
<organism evidence="2 3">
    <name type="scientific">Thermococcus cleftensis (strain DSM 27260 / KACC 17922 / CL1)</name>
    <dbReference type="NCBI Taxonomy" id="163003"/>
    <lineage>
        <taxon>Archaea</taxon>
        <taxon>Methanobacteriati</taxon>
        <taxon>Methanobacteriota</taxon>
        <taxon>Thermococci</taxon>
        <taxon>Thermococcales</taxon>
        <taxon>Thermococcaceae</taxon>
        <taxon>Thermococcus</taxon>
    </lineage>
</organism>
<dbReference type="HOGENOM" id="CLU_152353_0_0_2"/>
<feature type="transmembrane region" description="Helical" evidence="1">
    <location>
        <begin position="13"/>
        <end position="36"/>
    </location>
</feature>